<evidence type="ECO:0000313" key="7">
    <source>
        <dbReference type="EMBL" id="ARC36104.1"/>
    </source>
</evidence>
<evidence type="ECO:0000256" key="5">
    <source>
        <dbReference type="SAM" id="MobiDB-lite"/>
    </source>
</evidence>
<gene>
    <name evidence="7" type="ORF">A6J80_06680</name>
</gene>
<feature type="short sequence motif" description="GXGXXG" evidence="4">
    <location>
        <begin position="36"/>
        <end position="41"/>
    </location>
</feature>
<dbReference type="InterPro" id="IPR016035">
    <property type="entry name" value="Acyl_Trfase/lysoPLipase"/>
</dbReference>
<evidence type="ECO:0000256" key="1">
    <source>
        <dbReference type="ARBA" id="ARBA00022801"/>
    </source>
</evidence>
<dbReference type="CDD" id="cd07209">
    <property type="entry name" value="Pat_hypo_Ecoli_Z1214_like"/>
    <property type="match status" value="1"/>
</dbReference>
<dbReference type="STRING" id="147645.A6J80_06680"/>
<keyword evidence="8" id="KW-1185">Reference proteome</keyword>
<dbReference type="SUPFAM" id="SSF52151">
    <property type="entry name" value="FabD/lysophospholipase-like"/>
    <property type="match status" value="1"/>
</dbReference>
<dbReference type="PANTHER" id="PTHR14226">
    <property type="entry name" value="NEUROPATHY TARGET ESTERASE/SWISS CHEESE D.MELANOGASTER"/>
    <property type="match status" value="1"/>
</dbReference>
<dbReference type="Pfam" id="PF12536">
    <property type="entry name" value="DUF3734"/>
    <property type="match status" value="1"/>
</dbReference>
<protein>
    <recommendedName>
        <fullName evidence="6">PNPLA domain-containing protein</fullName>
    </recommendedName>
</protein>
<dbReference type="Pfam" id="PF01734">
    <property type="entry name" value="Patatin"/>
    <property type="match status" value="1"/>
</dbReference>
<feature type="short sequence motif" description="GXSXG" evidence="4">
    <location>
        <begin position="63"/>
        <end position="67"/>
    </location>
</feature>
<keyword evidence="1 4" id="KW-0378">Hydrolase</keyword>
<evidence type="ECO:0000256" key="4">
    <source>
        <dbReference type="PROSITE-ProRule" id="PRU01161"/>
    </source>
</evidence>
<dbReference type="eggNOG" id="COG1752">
    <property type="taxonomic scope" value="Bacteria"/>
</dbReference>
<evidence type="ECO:0000259" key="6">
    <source>
        <dbReference type="PROSITE" id="PS51635"/>
    </source>
</evidence>
<evidence type="ECO:0000256" key="2">
    <source>
        <dbReference type="ARBA" id="ARBA00022963"/>
    </source>
</evidence>
<dbReference type="GO" id="GO:0016787">
    <property type="term" value="F:hydrolase activity"/>
    <property type="evidence" value="ECO:0007669"/>
    <property type="project" value="UniProtKB-UniRule"/>
</dbReference>
<dbReference type="EMBL" id="CP020442">
    <property type="protein sequence ID" value="ARC36104.1"/>
    <property type="molecule type" value="Genomic_DNA"/>
</dbReference>
<dbReference type="GO" id="GO:0016042">
    <property type="term" value="P:lipid catabolic process"/>
    <property type="evidence" value="ECO:0007669"/>
    <property type="project" value="UniProtKB-UniRule"/>
</dbReference>
<proteinExistence type="predicted"/>
<organism evidence="7 8">
    <name type="scientific">Paracoccus yeei</name>
    <dbReference type="NCBI Taxonomy" id="147645"/>
    <lineage>
        <taxon>Bacteria</taxon>
        <taxon>Pseudomonadati</taxon>
        <taxon>Pseudomonadota</taxon>
        <taxon>Alphaproteobacteria</taxon>
        <taxon>Rhodobacterales</taxon>
        <taxon>Paracoccaceae</taxon>
        <taxon>Paracoccus</taxon>
    </lineage>
</organism>
<dbReference type="Gene3D" id="3.40.1090.10">
    <property type="entry name" value="Cytosolic phospholipase A2 catalytic domain"/>
    <property type="match status" value="2"/>
</dbReference>
<dbReference type="KEGG" id="pye:A6J80_06680"/>
<feature type="region of interest" description="Disordered" evidence="5">
    <location>
        <begin position="1"/>
        <end position="22"/>
    </location>
</feature>
<dbReference type="Proteomes" id="UP000191257">
    <property type="component" value="Chromosome"/>
</dbReference>
<evidence type="ECO:0000256" key="3">
    <source>
        <dbReference type="ARBA" id="ARBA00023098"/>
    </source>
</evidence>
<keyword evidence="2 4" id="KW-0442">Lipid degradation</keyword>
<keyword evidence="3 4" id="KW-0443">Lipid metabolism</keyword>
<reference evidence="7" key="1">
    <citation type="submission" date="2017-12" db="EMBL/GenBank/DDBJ databases">
        <title>FDA dAtabase for Regulatory Grade micrObial Sequences (FDA-ARGOS): Supporting development and validation of Infectious Disease Dx tests.</title>
        <authorList>
            <person name="Campos J."/>
            <person name="Goldberg B."/>
            <person name="Tallon L."/>
            <person name="Sadzewicz L."/>
            <person name="Sengamalay N."/>
            <person name="Ott S."/>
            <person name="Godinez A."/>
            <person name="Nagaraj S."/>
            <person name="Vyas G."/>
            <person name="Aluvathingal J."/>
            <person name="Nadendla S."/>
            <person name="Geyer C."/>
            <person name="Nandy P."/>
            <person name="Hobson J."/>
            <person name="Sichtig H."/>
        </authorList>
    </citation>
    <scope>NUCLEOTIDE SEQUENCE</scope>
    <source>
        <strain evidence="7">FDAARGOS_252</strain>
    </source>
</reference>
<sequence length="402" mass="44487">MPPPLACENGTTAARRGNRVDTGGTVPEQVVLVLQGGGALGAFQAGAYEALCRAGQEPDWVAGISIGSINAALIAGNRPGARLAALRSFWEGVTRAPWLTGTPLESGPLPDRVRAMFNESRAVASTMMGAPGFFRPRMPDLMSFFPGLMRQTSWYDTTPLRRTLSALVDFDYLNTEGPRLSVGAVDVETGNFHVFDSRETPIGPEHILASGALPPGFPAVEIDGRHYWDGGLVSNSPLQVVLATPSNRPLCIYQVDLYQARGPLPHTMAEVEQREKEIRFSSRTRLNTDEFRARHAMSRAARRLRARLPQAMRQDPDLMALIDGGPIHPVSLMHLIYRHADYESASKDYEFSRLSMLDHWRAGLRDVERSLGDPRWTERQVPEDGLFIFDRTEPDGEEARLE</sequence>
<feature type="active site" description="Nucleophile" evidence="4">
    <location>
        <position position="65"/>
    </location>
</feature>
<dbReference type="InterPro" id="IPR050301">
    <property type="entry name" value="NTE"/>
</dbReference>
<feature type="domain" description="PNPLA" evidence="6">
    <location>
        <begin position="32"/>
        <end position="242"/>
    </location>
</feature>
<name>A0A1V0GQG3_9RHOB</name>
<dbReference type="AlphaFoldDB" id="A0A1V0GQG3"/>
<dbReference type="PANTHER" id="PTHR14226:SF57">
    <property type="entry name" value="BLR7027 PROTEIN"/>
    <property type="match status" value="1"/>
</dbReference>
<dbReference type="PROSITE" id="PS51635">
    <property type="entry name" value="PNPLA"/>
    <property type="match status" value="1"/>
</dbReference>
<feature type="active site" description="Proton acceptor" evidence="4">
    <location>
        <position position="229"/>
    </location>
</feature>
<feature type="short sequence motif" description="DGA/G" evidence="4">
    <location>
        <begin position="229"/>
        <end position="231"/>
    </location>
</feature>
<evidence type="ECO:0000313" key="8">
    <source>
        <dbReference type="Proteomes" id="UP000191257"/>
    </source>
</evidence>
<accession>A0A1V0GQG3</accession>
<dbReference type="InterPro" id="IPR002641">
    <property type="entry name" value="PNPLA_dom"/>
</dbReference>
<dbReference type="InterPro" id="IPR021095">
    <property type="entry name" value="DUF3734"/>
</dbReference>